<proteinExistence type="inferred from homology"/>
<keyword evidence="9" id="KW-1185">Reference proteome</keyword>
<accession>A0A1R3L7I4</accession>
<evidence type="ECO:0000256" key="1">
    <source>
        <dbReference type="ARBA" id="ARBA00005725"/>
    </source>
</evidence>
<evidence type="ECO:0000256" key="4">
    <source>
        <dbReference type="ARBA" id="ARBA00038910"/>
    </source>
</evidence>
<dbReference type="Gene3D" id="3.40.50.720">
    <property type="entry name" value="NAD(P)-binding Rossmann-like Domain"/>
    <property type="match status" value="1"/>
</dbReference>
<dbReference type="Pfam" id="PF05368">
    <property type="entry name" value="NmrA"/>
    <property type="match status" value="1"/>
</dbReference>
<dbReference type="InterPro" id="IPR008030">
    <property type="entry name" value="NmrA-like"/>
</dbReference>
<feature type="domain" description="NmrA-like" evidence="7">
    <location>
        <begin position="6"/>
        <end position="186"/>
    </location>
</feature>
<dbReference type="OrthoDB" id="419598at2759"/>
<evidence type="ECO:0000256" key="6">
    <source>
        <dbReference type="ARBA" id="ARBA00043173"/>
    </source>
</evidence>
<dbReference type="EMBL" id="KV863371">
    <property type="protein sequence ID" value="ONK55576.1"/>
    <property type="molecule type" value="Genomic_DNA"/>
</dbReference>
<evidence type="ECO:0000256" key="5">
    <source>
        <dbReference type="ARBA" id="ARBA00042771"/>
    </source>
</evidence>
<comment type="subunit">
    <text evidence="2">Dimer.</text>
</comment>
<dbReference type="InterPro" id="IPR036291">
    <property type="entry name" value="NAD(P)-bd_dom_sf"/>
</dbReference>
<evidence type="ECO:0000313" key="9">
    <source>
        <dbReference type="Proteomes" id="UP000243459"/>
    </source>
</evidence>
<gene>
    <name evidence="8" type="ORF">A4U43_UnF1410</name>
</gene>
<dbReference type="GO" id="GO:0010284">
    <property type="term" value="F:lariciresinol reductase activity"/>
    <property type="evidence" value="ECO:0007669"/>
    <property type="project" value="UniProtKB-EC"/>
</dbReference>
<dbReference type="Gene3D" id="3.90.25.10">
    <property type="entry name" value="UDP-galactose 4-epimerase, domain 1"/>
    <property type="match status" value="1"/>
</dbReference>
<dbReference type="GO" id="GO:0010283">
    <property type="term" value="F:pinoresinol reductase activity"/>
    <property type="evidence" value="ECO:0007669"/>
    <property type="project" value="UniProtKB-EC"/>
</dbReference>
<dbReference type="PANTHER" id="PTHR43349">
    <property type="entry name" value="PINORESINOL REDUCTASE-RELATED"/>
    <property type="match status" value="1"/>
</dbReference>
<evidence type="ECO:0000313" key="8">
    <source>
        <dbReference type="EMBL" id="ONK55576.1"/>
    </source>
</evidence>
<evidence type="ECO:0000256" key="3">
    <source>
        <dbReference type="ARBA" id="ARBA00038909"/>
    </source>
</evidence>
<dbReference type="Gramene" id="ONK55576">
    <property type="protein sequence ID" value="ONK55576"/>
    <property type="gene ID" value="A4U43_UnF1410"/>
</dbReference>
<sequence>MAHAIAPGRVTFDDKMVVRKAIEDAKIPFTYICAGCFAGYFIGGLCQPGNILPSRERVLLHGDGNVKAVYVDEDDIATYAIKTIDDPRMLNKTLYIRPPENTLSQREVVQAWEKLIGKELEKTSILEKDFLSIINGTDDYAQQVGLGHYYHVCYEGCLTNFEIGEEGEEASRLYPEVNYVRVKDYLKRYL</sequence>
<evidence type="ECO:0000256" key="2">
    <source>
        <dbReference type="ARBA" id="ARBA00011473"/>
    </source>
</evidence>
<dbReference type="GO" id="GO:1902125">
    <property type="term" value="P:(+)-pinoresinol catabolic process"/>
    <property type="evidence" value="ECO:0007669"/>
    <property type="project" value="UniProtKB-ARBA"/>
</dbReference>
<name>A0A1R3L7I4_ASPOF</name>
<reference evidence="9" key="1">
    <citation type="journal article" date="2017" name="Nat. Commun.">
        <title>The asparagus genome sheds light on the origin and evolution of a young Y chromosome.</title>
        <authorList>
            <person name="Harkess A."/>
            <person name="Zhou J."/>
            <person name="Xu C."/>
            <person name="Bowers J.E."/>
            <person name="Van der Hulst R."/>
            <person name="Ayyampalayam S."/>
            <person name="Mercati F."/>
            <person name="Riccardi P."/>
            <person name="McKain M.R."/>
            <person name="Kakrana A."/>
            <person name="Tang H."/>
            <person name="Ray J."/>
            <person name="Groenendijk J."/>
            <person name="Arikit S."/>
            <person name="Mathioni S.M."/>
            <person name="Nakano M."/>
            <person name="Shan H."/>
            <person name="Telgmann-Rauber A."/>
            <person name="Kanno A."/>
            <person name="Yue Z."/>
            <person name="Chen H."/>
            <person name="Li W."/>
            <person name="Chen Y."/>
            <person name="Xu X."/>
            <person name="Zhang Y."/>
            <person name="Luo S."/>
            <person name="Chen H."/>
            <person name="Gao J."/>
            <person name="Mao Z."/>
            <person name="Pires J.C."/>
            <person name="Luo M."/>
            <person name="Kudrna D."/>
            <person name="Wing R.A."/>
            <person name="Meyers B.C."/>
            <person name="Yi K."/>
            <person name="Kong H."/>
            <person name="Lavrijsen P."/>
            <person name="Sunseri F."/>
            <person name="Falavigna A."/>
            <person name="Ye Y."/>
            <person name="Leebens-Mack J.H."/>
            <person name="Chen G."/>
        </authorList>
    </citation>
    <scope>NUCLEOTIDE SEQUENCE [LARGE SCALE GENOMIC DNA]</scope>
    <source>
        <strain evidence="9">cv. DH0086</strain>
    </source>
</reference>
<protein>
    <recommendedName>
        <fullName evidence="5">(+)-lariciresinol reductase</fullName>
        <ecNumber evidence="3">1.23.1.1</ecNumber>
        <ecNumber evidence="4">1.23.1.2</ecNumber>
    </recommendedName>
    <alternativeName>
        <fullName evidence="6">(+)-pinoresinol reductase</fullName>
    </alternativeName>
</protein>
<dbReference type="InterPro" id="IPR050608">
    <property type="entry name" value="NmrA-type/Isoflavone_red_sf"/>
</dbReference>
<dbReference type="SUPFAM" id="SSF51735">
    <property type="entry name" value="NAD(P)-binding Rossmann-fold domains"/>
    <property type="match status" value="1"/>
</dbReference>
<organism evidence="8 9">
    <name type="scientific">Asparagus officinalis</name>
    <name type="common">Garden asparagus</name>
    <dbReference type="NCBI Taxonomy" id="4686"/>
    <lineage>
        <taxon>Eukaryota</taxon>
        <taxon>Viridiplantae</taxon>
        <taxon>Streptophyta</taxon>
        <taxon>Embryophyta</taxon>
        <taxon>Tracheophyta</taxon>
        <taxon>Spermatophyta</taxon>
        <taxon>Magnoliopsida</taxon>
        <taxon>Liliopsida</taxon>
        <taxon>Asparagales</taxon>
        <taxon>Asparagaceae</taxon>
        <taxon>Asparagoideae</taxon>
        <taxon>Asparagus</taxon>
    </lineage>
</organism>
<evidence type="ECO:0000259" key="7">
    <source>
        <dbReference type="Pfam" id="PF05368"/>
    </source>
</evidence>
<dbReference type="OMA" id="HISEQQW"/>
<dbReference type="PANTHER" id="PTHR43349:SF47">
    <property type="entry name" value="NMRA-LIKE DOMAIN-CONTAINING PROTEIN"/>
    <property type="match status" value="1"/>
</dbReference>
<dbReference type="EC" id="1.23.1.2" evidence="4"/>
<dbReference type="EC" id="1.23.1.1" evidence="3"/>
<comment type="similarity">
    <text evidence="1">Belongs to the NmrA-type oxidoreductase family. Isoflavone reductase subfamily.</text>
</comment>
<dbReference type="AlphaFoldDB" id="A0A1R3L7I4"/>
<dbReference type="Proteomes" id="UP000243459">
    <property type="component" value="Unassembled WGS sequence"/>
</dbReference>
<dbReference type="GO" id="GO:1902138">
    <property type="term" value="P:(-)-secoisolariciresinol biosynthetic process"/>
    <property type="evidence" value="ECO:0007669"/>
    <property type="project" value="UniProtKB-ARBA"/>
</dbReference>